<name>A0A6J5U2A0_PRUAR</name>
<gene>
    <name evidence="2" type="ORF">CURHAP_LOCUS15110</name>
</gene>
<reference evidence="2 3" key="1">
    <citation type="submission" date="2020-05" db="EMBL/GenBank/DDBJ databases">
        <authorList>
            <person name="Campoy J."/>
            <person name="Schneeberger K."/>
            <person name="Spophaly S."/>
        </authorList>
    </citation>
    <scope>NUCLEOTIDE SEQUENCE [LARGE SCALE GENOMIC DNA]</scope>
    <source>
        <strain evidence="2">PruArmRojPasFocal</strain>
    </source>
</reference>
<evidence type="ECO:0000256" key="1">
    <source>
        <dbReference type="SAM" id="MobiDB-lite"/>
    </source>
</evidence>
<dbReference type="EMBL" id="CAEKDK010000002">
    <property type="protein sequence ID" value="CAB4269524.1"/>
    <property type="molecule type" value="Genomic_DNA"/>
</dbReference>
<protein>
    <submittedName>
        <fullName evidence="2">Uncharacterized protein</fullName>
    </submittedName>
</protein>
<feature type="region of interest" description="Disordered" evidence="1">
    <location>
        <begin position="16"/>
        <end position="46"/>
    </location>
</feature>
<feature type="compositionally biased region" description="Polar residues" evidence="1">
    <location>
        <begin position="16"/>
        <end position="27"/>
    </location>
</feature>
<dbReference type="Proteomes" id="UP000507222">
    <property type="component" value="Unassembled WGS sequence"/>
</dbReference>
<evidence type="ECO:0000313" key="3">
    <source>
        <dbReference type="Proteomes" id="UP000507222"/>
    </source>
</evidence>
<proteinExistence type="predicted"/>
<dbReference type="AlphaFoldDB" id="A0A6J5U2A0"/>
<evidence type="ECO:0000313" key="2">
    <source>
        <dbReference type="EMBL" id="CAB4269524.1"/>
    </source>
</evidence>
<accession>A0A6J5U2A0</accession>
<sequence>MLTTLVGLSASVNNVSSHRASNSTRYTQPLAVATPIRRSHSPSPLRSFSRGRRLCLNFRDAESKQPSKKFRGVHNCIKGVKVVAAVGGGTSSKAPVRRPAGPIWRIHVPAGGRDRMVSTIYAKLFQIPKGAKVVSHP</sequence>
<organism evidence="2 3">
    <name type="scientific">Prunus armeniaca</name>
    <name type="common">Apricot</name>
    <name type="synonym">Armeniaca vulgaris</name>
    <dbReference type="NCBI Taxonomy" id="36596"/>
    <lineage>
        <taxon>Eukaryota</taxon>
        <taxon>Viridiplantae</taxon>
        <taxon>Streptophyta</taxon>
        <taxon>Embryophyta</taxon>
        <taxon>Tracheophyta</taxon>
        <taxon>Spermatophyta</taxon>
        <taxon>Magnoliopsida</taxon>
        <taxon>eudicotyledons</taxon>
        <taxon>Gunneridae</taxon>
        <taxon>Pentapetalae</taxon>
        <taxon>rosids</taxon>
        <taxon>fabids</taxon>
        <taxon>Rosales</taxon>
        <taxon>Rosaceae</taxon>
        <taxon>Amygdaloideae</taxon>
        <taxon>Amygdaleae</taxon>
        <taxon>Prunus</taxon>
    </lineage>
</organism>